<feature type="compositionally biased region" description="Low complexity" evidence="1">
    <location>
        <begin position="443"/>
        <end position="469"/>
    </location>
</feature>
<dbReference type="PANTHER" id="PTHR38248:SF2">
    <property type="entry name" value="FUNK1 11"/>
    <property type="match status" value="1"/>
</dbReference>
<dbReference type="SUPFAM" id="SSF56112">
    <property type="entry name" value="Protein kinase-like (PK-like)"/>
    <property type="match status" value="1"/>
</dbReference>
<dbReference type="Gene3D" id="1.10.510.10">
    <property type="entry name" value="Transferase(Phosphotransferase) domain 1"/>
    <property type="match status" value="1"/>
</dbReference>
<feature type="region of interest" description="Disordered" evidence="1">
    <location>
        <begin position="438"/>
        <end position="505"/>
    </location>
</feature>
<dbReference type="InterPro" id="IPR040976">
    <property type="entry name" value="Pkinase_fungal"/>
</dbReference>
<dbReference type="AlphaFoldDB" id="A0A2T4CJQ9"/>
<dbReference type="Pfam" id="PF17667">
    <property type="entry name" value="Pkinase_fungal"/>
    <property type="match status" value="1"/>
</dbReference>
<protein>
    <recommendedName>
        <fullName evidence="2">Fungal-type protein kinase domain-containing protein</fullName>
    </recommendedName>
</protein>
<evidence type="ECO:0000259" key="2">
    <source>
        <dbReference type="Pfam" id="PF17667"/>
    </source>
</evidence>
<dbReference type="InterPro" id="IPR011009">
    <property type="entry name" value="Kinase-like_dom_sf"/>
</dbReference>
<reference evidence="3 4" key="1">
    <citation type="submission" date="2016-07" db="EMBL/GenBank/DDBJ databases">
        <title>Multiple horizontal gene transfer events from other fungi enriched the ability of initially mycotrophic Trichoderma (Ascomycota) to feed on dead plant biomass.</title>
        <authorList>
            <consortium name="DOE Joint Genome Institute"/>
            <person name="Aerts A."/>
            <person name="Atanasova L."/>
            <person name="Chenthamara K."/>
            <person name="Zhang J."/>
            <person name="Grujic M."/>
            <person name="Henrissat B."/>
            <person name="Kuo A."/>
            <person name="Salamov A."/>
            <person name="Lipzen A."/>
            <person name="Labutti K."/>
            <person name="Barry K."/>
            <person name="Miao Y."/>
            <person name="Rahimi M.J."/>
            <person name="Shen Q."/>
            <person name="Grigoriev I.V."/>
            <person name="Kubicek C.P."/>
            <person name="Druzhinina I.S."/>
        </authorList>
    </citation>
    <scope>NUCLEOTIDE SEQUENCE [LARGE SCALE GENOMIC DNA]</scope>
    <source>
        <strain evidence="3 4">ATCC 18648</strain>
    </source>
</reference>
<evidence type="ECO:0000256" key="1">
    <source>
        <dbReference type="SAM" id="MobiDB-lite"/>
    </source>
</evidence>
<sequence>MFDPADLELIRHIALTYELELVHASFNVMCRSQDLPLISGSLYDFEPRQIRLLATTLFNWLLSALPANSALGVSLNVLASSMMTSSDAVCCNATNRIILLIEAAIHATDTMLVWDLGDLQEIQGCTFLDVQEFFEKFFDAKDLTELAQDVYNLLKEQHVNNMWTFLRASPSMTEMMRWLDFLQDDILKVEHRRFWEVNLASELTEGIKGGRLDVCVKRKSEPRSPAMSGWEDLLAIGQLTAEEDIKKRLVELACYARHLFDFQATRRYLHAFTICGSMLEPWVFDRSGCYSPGAFDIHQHPERFIRVITGYIMMSEDVLGLDTFVQRKGRSGFIDIVGPEGEQKKLYLSPTLLDHRPTIVSLATSCFLAKHADSTDHDHVVKFSWPLYHQSSEVDVFKLAKQRGVQGIVSMVTHFEITTVNEMRRGMTFGRRYAFDDTASAMPTPSQPLLPSQPLSTKRSRSPDSSSSQSKKRKSTSTKEALHLRRPEGNTQLPGRQNDVAPKEDRRNAIKAHQSLYVQGKMLHQDISENNIIITDVKKTGFSGMLIDFDLVREIDKEPFKPGTRTGTKEFMAIRVLRGIEHTYRHDLESFFYVLLWQFIVRGWQFVGRRNPVAFSALNGWRAASSLEHLARNKQANMDKECFEAVLAEFPPEFQRIKPLCRTLRSILFPMKDGALFTGTPWHPDTLYLPILAAFDEIIARGRKGTEEARDEGQEGA</sequence>
<proteinExistence type="predicted"/>
<dbReference type="EMBL" id="KZ679126">
    <property type="protein sequence ID" value="PTB81790.1"/>
    <property type="molecule type" value="Genomic_DNA"/>
</dbReference>
<gene>
    <name evidence="3" type="ORF">M440DRAFT_1459860</name>
</gene>
<evidence type="ECO:0000313" key="4">
    <source>
        <dbReference type="Proteomes" id="UP000240760"/>
    </source>
</evidence>
<feature type="domain" description="Fungal-type protein kinase" evidence="2">
    <location>
        <begin position="212"/>
        <end position="598"/>
    </location>
</feature>
<evidence type="ECO:0000313" key="3">
    <source>
        <dbReference type="EMBL" id="PTB81790.1"/>
    </source>
</evidence>
<accession>A0A2T4CJQ9</accession>
<organism evidence="3 4">
    <name type="scientific">Trichoderma longibrachiatum ATCC 18648</name>
    <dbReference type="NCBI Taxonomy" id="983965"/>
    <lineage>
        <taxon>Eukaryota</taxon>
        <taxon>Fungi</taxon>
        <taxon>Dikarya</taxon>
        <taxon>Ascomycota</taxon>
        <taxon>Pezizomycotina</taxon>
        <taxon>Sordariomycetes</taxon>
        <taxon>Hypocreomycetidae</taxon>
        <taxon>Hypocreales</taxon>
        <taxon>Hypocreaceae</taxon>
        <taxon>Trichoderma</taxon>
    </lineage>
</organism>
<dbReference type="STRING" id="983965.A0A2T4CJQ9"/>
<dbReference type="PANTHER" id="PTHR38248">
    <property type="entry name" value="FUNK1 6"/>
    <property type="match status" value="1"/>
</dbReference>
<keyword evidence="4" id="KW-1185">Reference proteome</keyword>
<dbReference type="Proteomes" id="UP000240760">
    <property type="component" value="Unassembled WGS sequence"/>
</dbReference>
<name>A0A2T4CJQ9_TRILO</name>
<dbReference type="OrthoDB" id="5584477at2759"/>